<keyword evidence="3" id="KW-1185">Reference proteome</keyword>
<name>A0AAV7ME86_PLEWA</name>
<dbReference type="EMBL" id="JANPWB010000014">
    <property type="protein sequence ID" value="KAJ1101651.1"/>
    <property type="molecule type" value="Genomic_DNA"/>
</dbReference>
<evidence type="ECO:0000313" key="2">
    <source>
        <dbReference type="EMBL" id="KAJ1101651.1"/>
    </source>
</evidence>
<gene>
    <name evidence="2" type="ORF">NDU88_006717</name>
</gene>
<dbReference type="AlphaFoldDB" id="A0AAV7ME86"/>
<protein>
    <submittedName>
        <fullName evidence="2">Uncharacterized protein</fullName>
    </submittedName>
</protein>
<comment type="caution">
    <text evidence="2">The sequence shown here is derived from an EMBL/GenBank/DDBJ whole genome shotgun (WGS) entry which is preliminary data.</text>
</comment>
<evidence type="ECO:0000256" key="1">
    <source>
        <dbReference type="SAM" id="MobiDB-lite"/>
    </source>
</evidence>
<proteinExistence type="predicted"/>
<accession>A0AAV7ME86</accession>
<feature type="region of interest" description="Disordered" evidence="1">
    <location>
        <begin position="20"/>
        <end position="42"/>
    </location>
</feature>
<dbReference type="Proteomes" id="UP001066276">
    <property type="component" value="Chromosome 10"/>
</dbReference>
<reference evidence="2" key="1">
    <citation type="journal article" date="2022" name="bioRxiv">
        <title>Sequencing and chromosome-scale assembly of the giantPleurodeles waltlgenome.</title>
        <authorList>
            <person name="Brown T."/>
            <person name="Elewa A."/>
            <person name="Iarovenko S."/>
            <person name="Subramanian E."/>
            <person name="Araus A.J."/>
            <person name="Petzold A."/>
            <person name="Susuki M."/>
            <person name="Suzuki K.-i.T."/>
            <person name="Hayashi T."/>
            <person name="Toyoda A."/>
            <person name="Oliveira C."/>
            <person name="Osipova E."/>
            <person name="Leigh N.D."/>
            <person name="Simon A."/>
            <person name="Yun M.H."/>
        </authorList>
    </citation>
    <scope>NUCLEOTIDE SEQUENCE</scope>
    <source>
        <strain evidence="2">20211129_DDA</strain>
        <tissue evidence="2">Liver</tissue>
    </source>
</reference>
<organism evidence="2 3">
    <name type="scientific">Pleurodeles waltl</name>
    <name type="common">Iberian ribbed newt</name>
    <dbReference type="NCBI Taxonomy" id="8319"/>
    <lineage>
        <taxon>Eukaryota</taxon>
        <taxon>Metazoa</taxon>
        <taxon>Chordata</taxon>
        <taxon>Craniata</taxon>
        <taxon>Vertebrata</taxon>
        <taxon>Euteleostomi</taxon>
        <taxon>Amphibia</taxon>
        <taxon>Batrachia</taxon>
        <taxon>Caudata</taxon>
        <taxon>Salamandroidea</taxon>
        <taxon>Salamandridae</taxon>
        <taxon>Pleurodelinae</taxon>
        <taxon>Pleurodeles</taxon>
    </lineage>
</organism>
<evidence type="ECO:0000313" key="3">
    <source>
        <dbReference type="Proteomes" id="UP001066276"/>
    </source>
</evidence>
<sequence>MSEPRCWVYGVVDHVVASRRAWSSPSSRHHRGQLLGGLQSRTQAPETIPGGVICRAWQQSGIELGGEAQHCGQGAETARATTVSLRPHSSCEGGSTIAWLGAKQTESGPRYLRRWVSSGEVRLLHQLQRCFSPVVARLAGGTCCTVTGAPSFGATSLRVRQCKVDRNRGILQLISREGWRWTLRPHHQCDDAKASSTHAVRQQTGHHTRILAEQQKTLCGRALVYLMPRARAQPSG</sequence>